<evidence type="ECO:0000313" key="1">
    <source>
        <dbReference type="EMBL" id="KAH7966612.1"/>
    </source>
</evidence>
<protein>
    <submittedName>
        <fullName evidence="1">Uncharacterized protein</fullName>
    </submittedName>
</protein>
<evidence type="ECO:0000313" key="2">
    <source>
        <dbReference type="Proteomes" id="UP000821865"/>
    </source>
</evidence>
<reference evidence="1" key="1">
    <citation type="submission" date="2020-05" db="EMBL/GenBank/DDBJ databases">
        <title>Large-scale comparative analyses of tick genomes elucidate their genetic diversity and vector capacities.</title>
        <authorList>
            <person name="Jia N."/>
            <person name="Wang J."/>
            <person name="Shi W."/>
            <person name="Du L."/>
            <person name="Sun Y."/>
            <person name="Zhan W."/>
            <person name="Jiang J."/>
            <person name="Wang Q."/>
            <person name="Zhang B."/>
            <person name="Ji P."/>
            <person name="Sakyi L.B."/>
            <person name="Cui X."/>
            <person name="Yuan T."/>
            <person name="Jiang B."/>
            <person name="Yang W."/>
            <person name="Lam T.T.-Y."/>
            <person name="Chang Q."/>
            <person name="Ding S."/>
            <person name="Wang X."/>
            <person name="Zhu J."/>
            <person name="Ruan X."/>
            <person name="Zhao L."/>
            <person name="Wei J."/>
            <person name="Que T."/>
            <person name="Du C."/>
            <person name="Cheng J."/>
            <person name="Dai P."/>
            <person name="Han X."/>
            <person name="Huang E."/>
            <person name="Gao Y."/>
            <person name="Liu J."/>
            <person name="Shao H."/>
            <person name="Ye R."/>
            <person name="Li L."/>
            <person name="Wei W."/>
            <person name="Wang X."/>
            <person name="Wang C."/>
            <person name="Yang T."/>
            <person name="Huo Q."/>
            <person name="Li W."/>
            <person name="Guo W."/>
            <person name="Chen H."/>
            <person name="Zhou L."/>
            <person name="Ni X."/>
            <person name="Tian J."/>
            <person name="Zhou Y."/>
            <person name="Sheng Y."/>
            <person name="Liu T."/>
            <person name="Pan Y."/>
            <person name="Xia L."/>
            <person name="Li J."/>
            <person name="Zhao F."/>
            <person name="Cao W."/>
        </authorList>
    </citation>
    <scope>NUCLEOTIDE SEQUENCE</scope>
    <source>
        <strain evidence="1">Dsil-2018</strain>
    </source>
</reference>
<name>A0ACB8DEU2_DERSI</name>
<comment type="caution">
    <text evidence="1">The sequence shown here is derived from an EMBL/GenBank/DDBJ whole genome shotgun (WGS) entry which is preliminary data.</text>
</comment>
<keyword evidence="2" id="KW-1185">Reference proteome</keyword>
<accession>A0ACB8DEU2</accession>
<organism evidence="1 2">
    <name type="scientific">Dermacentor silvarum</name>
    <name type="common">Tick</name>
    <dbReference type="NCBI Taxonomy" id="543639"/>
    <lineage>
        <taxon>Eukaryota</taxon>
        <taxon>Metazoa</taxon>
        <taxon>Ecdysozoa</taxon>
        <taxon>Arthropoda</taxon>
        <taxon>Chelicerata</taxon>
        <taxon>Arachnida</taxon>
        <taxon>Acari</taxon>
        <taxon>Parasitiformes</taxon>
        <taxon>Ixodida</taxon>
        <taxon>Ixodoidea</taxon>
        <taxon>Ixodidae</taxon>
        <taxon>Rhipicephalinae</taxon>
        <taxon>Dermacentor</taxon>
    </lineage>
</organism>
<dbReference type="EMBL" id="CM023471">
    <property type="protein sequence ID" value="KAH7966612.1"/>
    <property type="molecule type" value="Genomic_DNA"/>
</dbReference>
<dbReference type="Proteomes" id="UP000821865">
    <property type="component" value="Chromosome 2"/>
</dbReference>
<sequence length="711" mass="80615">MRIPTTTELISELRKFRRRSLEPPHPDVAVASKTPGYWVTCVFLGILFLALVTAGFIGYLATSGHGTKATPSEDRFCSISGCLDHANIIGLSDINDGLHKSSPCEDFGHFICSAWTARHERENVKRRITQNVLTDAAVDYIVSLEKWIDQQHAFAISKRPERMMDVCLMNRPSDDTIVLDQLLDFMNHSGFGFPAENVTESDYSQSLKALTELAYNWALPLWFYVDLVLTDTAPGRTISLRTAAFGDMYDIIHEALMEYEDVYSWYIDTIVEIVYRGSIGLSFHEFTRGSKILQKDVFKNLSWVIRSNNRAPILLQVKSLPYFVGKTTVEHWLEAFGPLWSVDTAISQEDVVYFPDRDLLVVMNALFKGYTARDIYLHVHWWFVQILGVVASNHLFESLRKDPERGEFTQKLMCSVHVTLNYNAIFSIEKRAQFDPSARIDIMTRLENVRAVALNKISSTLGARFGLLLEQVKPIVWLPDPYASEDWLLRLYGPETNNNATTDEDNFVERWLSRATSYQQSSTFLAERSTDASLFRTDSSVLSSHHVLSKTISLSLALLEAPFYYPNATSAIFYGGLGFVYATELVRLINSLSVLLEGRDSIVPSKTAFSQSYAWLPYSCREKDIREIPRIVALELAYAAYRDFRMDTEDVRLSNAKAYSPEQVFFATVCYLMCDRDWGAGTCTATLSAFPQFTTAFSCPTSHARPCNILD</sequence>
<proteinExistence type="predicted"/>
<gene>
    <name evidence="1" type="ORF">HPB49_018008</name>
</gene>